<keyword evidence="3" id="KW-1185">Reference proteome</keyword>
<dbReference type="InterPro" id="IPR006677">
    <property type="entry name" value="tRNA_intron_Endonuc_cat-like"/>
</dbReference>
<evidence type="ECO:0000313" key="3">
    <source>
        <dbReference type="Proteomes" id="UP001063698"/>
    </source>
</evidence>
<dbReference type="GO" id="GO:0000213">
    <property type="term" value="F:tRNA-intron lyase activity"/>
    <property type="evidence" value="ECO:0007669"/>
    <property type="project" value="InterPro"/>
</dbReference>
<organism evidence="2 3">
    <name type="scientific">Ignicoccus pacificus DSM 13166</name>
    <dbReference type="NCBI Taxonomy" id="940294"/>
    <lineage>
        <taxon>Archaea</taxon>
        <taxon>Thermoproteota</taxon>
        <taxon>Thermoprotei</taxon>
        <taxon>Desulfurococcales</taxon>
        <taxon>Desulfurococcaceae</taxon>
        <taxon>Ignicoccus</taxon>
    </lineage>
</organism>
<dbReference type="Pfam" id="PF01974">
    <property type="entry name" value="tRNA_int_endo"/>
    <property type="match status" value="1"/>
</dbReference>
<gene>
    <name evidence="2" type="ORF">IPA_02075</name>
</gene>
<name>A0A977PJV2_9CREN</name>
<dbReference type="Gene3D" id="3.40.1350.10">
    <property type="match status" value="1"/>
</dbReference>
<dbReference type="InterPro" id="IPR011856">
    <property type="entry name" value="tRNA_endonuc-like_dom_sf"/>
</dbReference>
<dbReference type="AlphaFoldDB" id="A0A977PJV2"/>
<dbReference type="KEGG" id="ipc:IPA_02075"/>
<feature type="domain" description="tRNA intron endonuclease catalytic" evidence="1">
    <location>
        <begin position="88"/>
        <end position="168"/>
    </location>
</feature>
<dbReference type="SUPFAM" id="SSF53032">
    <property type="entry name" value="tRNA-intron endonuclease catalytic domain-like"/>
    <property type="match status" value="1"/>
</dbReference>
<dbReference type="GO" id="GO:0003676">
    <property type="term" value="F:nucleic acid binding"/>
    <property type="evidence" value="ECO:0007669"/>
    <property type="project" value="InterPro"/>
</dbReference>
<evidence type="ECO:0000259" key="1">
    <source>
        <dbReference type="Pfam" id="PF01974"/>
    </source>
</evidence>
<evidence type="ECO:0000313" key="2">
    <source>
        <dbReference type="EMBL" id="UXD22141.1"/>
    </source>
</evidence>
<dbReference type="Proteomes" id="UP001063698">
    <property type="component" value="Chromosome"/>
</dbReference>
<sequence length="194" mass="22278">MIEIRLLPTMEGKAKREGLSSLIAVRGTGEEMVLHPLEVAYILFMGEGKAITEDGRELDFNEYLGLVLKTLEERCEREGVGCVLSKLFWSMFTVYYDLRKRKRKVIPEVRREGTLLEIRRNKWWAEYLVLEEGVEITIDELLSWVEDVRANDLNSIVAIVDRNGSVTYYETSKATLRAPRSKPSEGDQLFPTSS</sequence>
<protein>
    <recommendedName>
        <fullName evidence="1">tRNA intron endonuclease catalytic domain-containing protein</fullName>
    </recommendedName>
</protein>
<dbReference type="EMBL" id="CP006868">
    <property type="protein sequence ID" value="UXD22141.1"/>
    <property type="molecule type" value="Genomic_DNA"/>
</dbReference>
<reference evidence="2" key="1">
    <citation type="submission" date="2013-11" db="EMBL/GenBank/DDBJ databases">
        <title>Comparative genomics of Ignicoccus.</title>
        <authorList>
            <person name="Podar M."/>
        </authorList>
    </citation>
    <scope>NUCLEOTIDE SEQUENCE</scope>
    <source>
        <strain evidence="2">DSM 13166</strain>
    </source>
</reference>
<proteinExistence type="predicted"/>
<dbReference type="InterPro" id="IPR036167">
    <property type="entry name" value="tRNA_intron_Endo_cat-like_sf"/>
</dbReference>
<dbReference type="GO" id="GO:0006388">
    <property type="term" value="P:tRNA splicing, via endonucleolytic cleavage and ligation"/>
    <property type="evidence" value="ECO:0007669"/>
    <property type="project" value="InterPro"/>
</dbReference>
<accession>A0A977PJV2</accession>